<reference evidence="4" key="1">
    <citation type="journal article" date="2020" name="Stud. Mycol.">
        <title>101 Dothideomycetes genomes: a test case for predicting lifestyles and emergence of pathogens.</title>
        <authorList>
            <person name="Haridas S."/>
            <person name="Albert R."/>
            <person name="Binder M."/>
            <person name="Bloem J."/>
            <person name="Labutti K."/>
            <person name="Salamov A."/>
            <person name="Andreopoulos B."/>
            <person name="Baker S."/>
            <person name="Barry K."/>
            <person name="Bills G."/>
            <person name="Bluhm B."/>
            <person name="Cannon C."/>
            <person name="Castanera R."/>
            <person name="Culley D."/>
            <person name="Daum C."/>
            <person name="Ezra D."/>
            <person name="Gonzalez J."/>
            <person name="Henrissat B."/>
            <person name="Kuo A."/>
            <person name="Liang C."/>
            <person name="Lipzen A."/>
            <person name="Lutzoni F."/>
            <person name="Magnuson J."/>
            <person name="Mondo S."/>
            <person name="Nolan M."/>
            <person name="Ohm R."/>
            <person name="Pangilinan J."/>
            <person name="Park H.-J."/>
            <person name="Ramirez L."/>
            <person name="Alfaro M."/>
            <person name="Sun H."/>
            <person name="Tritt A."/>
            <person name="Yoshinaga Y."/>
            <person name="Zwiers L.-H."/>
            <person name="Turgeon B."/>
            <person name="Goodwin S."/>
            <person name="Spatafora J."/>
            <person name="Crous P."/>
            <person name="Grigoriev I."/>
        </authorList>
    </citation>
    <scope>NUCLEOTIDE SEQUENCE</scope>
    <source>
        <strain evidence="4">CBS 262.69</strain>
    </source>
</reference>
<dbReference type="Pfam" id="PF00318">
    <property type="entry name" value="Ribosomal_S2"/>
    <property type="match status" value="1"/>
</dbReference>
<dbReference type="GO" id="GO:0005763">
    <property type="term" value="C:mitochondrial small ribosomal subunit"/>
    <property type="evidence" value="ECO:0007669"/>
    <property type="project" value="TreeGrafter"/>
</dbReference>
<dbReference type="NCBIfam" id="TIGR01011">
    <property type="entry name" value="rpsB_bact"/>
    <property type="match status" value="1"/>
</dbReference>
<dbReference type="AlphaFoldDB" id="A0A6G1HW78"/>
<dbReference type="InterPro" id="IPR005706">
    <property type="entry name" value="Ribosomal_uS2_bac/mit/plastid"/>
</dbReference>
<dbReference type="GO" id="GO:0003735">
    <property type="term" value="F:structural constituent of ribosome"/>
    <property type="evidence" value="ECO:0007669"/>
    <property type="project" value="InterPro"/>
</dbReference>
<gene>
    <name evidence="4" type="ORF">EJ06DRAFT_46706</name>
</gene>
<dbReference type="CDD" id="cd01425">
    <property type="entry name" value="RPS2"/>
    <property type="match status" value="1"/>
</dbReference>
<dbReference type="GO" id="GO:0006412">
    <property type="term" value="P:translation"/>
    <property type="evidence" value="ECO:0007669"/>
    <property type="project" value="InterPro"/>
</dbReference>
<evidence type="ECO:0000313" key="5">
    <source>
        <dbReference type="Proteomes" id="UP000799640"/>
    </source>
</evidence>
<name>A0A6G1HW78_9PEZI</name>
<evidence type="ECO:0000256" key="2">
    <source>
        <dbReference type="ARBA" id="ARBA00022980"/>
    </source>
</evidence>
<keyword evidence="5" id="KW-1185">Reference proteome</keyword>
<dbReference type="HAMAP" id="MF_00291_B">
    <property type="entry name" value="Ribosomal_uS2_B"/>
    <property type="match status" value="1"/>
</dbReference>
<accession>A0A6G1HW78</accession>
<proteinExistence type="inferred from homology"/>
<sequence>MIIRQLALRQGRRSLAPQWRSARRWMSSEVDSISSSMQNSLNETHSIESMLNSLPGERVQPIDDETHQTADTENIGTVFAEFKRQRELQKPLGAIVTPHYEPHTLVTNPPRPSDISLELLLASQAHMGHSTSLWNPGNARYIFGIRDGIHIISLDQTAAHLRRAARVVTAVAERAGLILFVGTRPGQDRAVVKAAELSGGCHLFDRWVAGGITNGTQILGRGKVKVVDEFDQEVPGFEEQLVERASVKPDLVVCLNPMENYVLLHECALNNIPTIGIIDTNANPLWVTYPIPANDDSLRCVQVICGILGRAGEEGKTRRLAAAQAGNITFTPADGFVMPGEEKTEQQKLPRVLKLGASIEELEKQDAMGNRPLKKDPLPRNFIEGEVRERVPRFHDAKKDL</sequence>
<evidence type="ECO:0000313" key="4">
    <source>
        <dbReference type="EMBL" id="KAF2400097.1"/>
    </source>
</evidence>
<dbReference type="SUPFAM" id="SSF52313">
    <property type="entry name" value="Ribosomal protein S2"/>
    <property type="match status" value="1"/>
</dbReference>
<evidence type="ECO:0000256" key="3">
    <source>
        <dbReference type="ARBA" id="ARBA00023274"/>
    </source>
</evidence>
<dbReference type="Proteomes" id="UP000799640">
    <property type="component" value="Unassembled WGS sequence"/>
</dbReference>
<dbReference type="EMBL" id="ML996696">
    <property type="protein sequence ID" value="KAF2400097.1"/>
    <property type="molecule type" value="Genomic_DNA"/>
</dbReference>
<protein>
    <submittedName>
        <fullName evidence="4">Ribosomal protein S2</fullName>
    </submittedName>
</protein>
<dbReference type="InterPro" id="IPR018130">
    <property type="entry name" value="Ribosomal_uS2_CS"/>
</dbReference>
<dbReference type="PROSITE" id="PS00962">
    <property type="entry name" value="RIBOSOMAL_S2_1"/>
    <property type="match status" value="1"/>
</dbReference>
<comment type="similarity">
    <text evidence="1">Belongs to the universal ribosomal protein uS2 family.</text>
</comment>
<evidence type="ECO:0000256" key="1">
    <source>
        <dbReference type="ARBA" id="ARBA00006242"/>
    </source>
</evidence>
<keyword evidence="2 4" id="KW-0689">Ribosomal protein</keyword>
<dbReference type="OrthoDB" id="2320368at2759"/>
<dbReference type="PANTHER" id="PTHR12534:SF0">
    <property type="entry name" value="SMALL RIBOSOMAL SUBUNIT PROTEIN US2M"/>
    <property type="match status" value="1"/>
</dbReference>
<dbReference type="PRINTS" id="PR00395">
    <property type="entry name" value="RIBOSOMALS2"/>
</dbReference>
<dbReference type="InterPro" id="IPR001865">
    <property type="entry name" value="Ribosomal_uS2"/>
</dbReference>
<keyword evidence="3" id="KW-0687">Ribonucleoprotein</keyword>
<dbReference type="InterPro" id="IPR023591">
    <property type="entry name" value="Ribosomal_uS2_flav_dom_sf"/>
</dbReference>
<organism evidence="4 5">
    <name type="scientific">Trichodelitschia bisporula</name>
    <dbReference type="NCBI Taxonomy" id="703511"/>
    <lineage>
        <taxon>Eukaryota</taxon>
        <taxon>Fungi</taxon>
        <taxon>Dikarya</taxon>
        <taxon>Ascomycota</taxon>
        <taxon>Pezizomycotina</taxon>
        <taxon>Dothideomycetes</taxon>
        <taxon>Dothideomycetes incertae sedis</taxon>
        <taxon>Phaeotrichales</taxon>
        <taxon>Phaeotrichaceae</taxon>
        <taxon>Trichodelitschia</taxon>
    </lineage>
</organism>
<dbReference type="PANTHER" id="PTHR12534">
    <property type="entry name" value="30S RIBOSOMAL PROTEIN S2 PROKARYOTIC AND ORGANELLAR"/>
    <property type="match status" value="1"/>
</dbReference>
<dbReference type="Gene3D" id="3.40.50.10490">
    <property type="entry name" value="Glucose-6-phosphate isomerase like protein, domain 1"/>
    <property type="match status" value="1"/>
</dbReference>